<accession>A0A9N9K098</accession>
<protein>
    <submittedName>
        <fullName evidence="2">20148_t:CDS:1</fullName>
    </submittedName>
</protein>
<dbReference type="OrthoDB" id="547665at2759"/>
<evidence type="ECO:0000313" key="2">
    <source>
        <dbReference type="EMBL" id="CAG8805944.1"/>
    </source>
</evidence>
<keyword evidence="3" id="KW-1185">Reference proteome</keyword>
<keyword evidence="1" id="KW-0812">Transmembrane</keyword>
<name>A0A9N9K098_9GLOM</name>
<feature type="non-terminal residue" evidence="2">
    <location>
        <position position="118"/>
    </location>
</feature>
<sequence length="118" mass="13563">MLRLSYLVGYYIFFASIICTLDIQDKMINTVTLLQLLQVYRLRTKERIYEYIINYIDKVKASNIQIPPTCLCQNSDSKDGWCESCGTGMVPGVILPPWTSGHPEINKIIFNSQLESKH</sequence>
<reference evidence="2" key="1">
    <citation type="submission" date="2021-06" db="EMBL/GenBank/DDBJ databases">
        <authorList>
            <person name="Kallberg Y."/>
            <person name="Tangrot J."/>
            <person name="Rosling A."/>
        </authorList>
    </citation>
    <scope>NUCLEOTIDE SEQUENCE</scope>
    <source>
        <strain evidence="2">IN212</strain>
    </source>
</reference>
<organism evidence="2 3">
    <name type="scientific">Racocetra fulgida</name>
    <dbReference type="NCBI Taxonomy" id="60492"/>
    <lineage>
        <taxon>Eukaryota</taxon>
        <taxon>Fungi</taxon>
        <taxon>Fungi incertae sedis</taxon>
        <taxon>Mucoromycota</taxon>
        <taxon>Glomeromycotina</taxon>
        <taxon>Glomeromycetes</taxon>
        <taxon>Diversisporales</taxon>
        <taxon>Gigasporaceae</taxon>
        <taxon>Racocetra</taxon>
    </lineage>
</organism>
<dbReference type="EMBL" id="CAJVPZ010078130">
    <property type="protein sequence ID" value="CAG8805944.1"/>
    <property type="molecule type" value="Genomic_DNA"/>
</dbReference>
<comment type="caution">
    <text evidence="2">The sequence shown here is derived from an EMBL/GenBank/DDBJ whole genome shotgun (WGS) entry which is preliminary data.</text>
</comment>
<feature type="transmembrane region" description="Helical" evidence="1">
    <location>
        <begin position="6"/>
        <end position="23"/>
    </location>
</feature>
<evidence type="ECO:0000313" key="3">
    <source>
        <dbReference type="Proteomes" id="UP000789396"/>
    </source>
</evidence>
<evidence type="ECO:0000256" key="1">
    <source>
        <dbReference type="SAM" id="Phobius"/>
    </source>
</evidence>
<dbReference type="Proteomes" id="UP000789396">
    <property type="component" value="Unassembled WGS sequence"/>
</dbReference>
<proteinExistence type="predicted"/>
<gene>
    <name evidence="2" type="ORF">RFULGI_LOCUS18223</name>
</gene>
<keyword evidence="1" id="KW-0472">Membrane</keyword>
<dbReference type="AlphaFoldDB" id="A0A9N9K098"/>
<keyword evidence="1" id="KW-1133">Transmembrane helix</keyword>